<dbReference type="InterPro" id="IPR017926">
    <property type="entry name" value="GATASE"/>
</dbReference>
<name>A0A1Y2CAA4_9FUNG</name>
<evidence type="ECO:0000256" key="7">
    <source>
        <dbReference type="ARBA" id="ARBA00047838"/>
    </source>
</evidence>
<dbReference type="PROSITE" id="PS51273">
    <property type="entry name" value="GATASE_TYPE_1"/>
    <property type="match status" value="1"/>
</dbReference>
<keyword evidence="3" id="KW-0378">Hydrolase</keyword>
<dbReference type="InterPro" id="IPR050064">
    <property type="entry name" value="IGPS_HisA/HisF"/>
</dbReference>
<dbReference type="UniPathway" id="UPA00031">
    <property type="reaction ID" value="UER00010"/>
</dbReference>
<evidence type="ECO:0000259" key="10">
    <source>
        <dbReference type="Pfam" id="PF00117"/>
    </source>
</evidence>
<dbReference type="Proteomes" id="UP000193642">
    <property type="component" value="Unassembled WGS sequence"/>
</dbReference>
<dbReference type="PANTHER" id="PTHR21235:SF2">
    <property type="entry name" value="IMIDAZOLE GLYCEROL PHOSPHATE SYNTHASE HISHF"/>
    <property type="match status" value="1"/>
</dbReference>
<evidence type="ECO:0000256" key="4">
    <source>
        <dbReference type="ARBA" id="ARBA00022962"/>
    </source>
</evidence>
<dbReference type="NCBIfam" id="TIGR01855">
    <property type="entry name" value="IMP_synth_hisH"/>
    <property type="match status" value="1"/>
</dbReference>
<evidence type="ECO:0000256" key="8">
    <source>
        <dbReference type="ARBA" id="ARBA00049534"/>
    </source>
</evidence>
<keyword evidence="12" id="KW-1185">Reference proteome</keyword>
<dbReference type="InterPro" id="IPR006062">
    <property type="entry name" value="His_biosynth"/>
</dbReference>
<evidence type="ECO:0000256" key="5">
    <source>
        <dbReference type="ARBA" id="ARBA00023102"/>
    </source>
</evidence>
<evidence type="ECO:0000256" key="1">
    <source>
        <dbReference type="ARBA" id="ARBA00005091"/>
    </source>
</evidence>
<dbReference type="InterPro" id="IPR004651">
    <property type="entry name" value="HisF"/>
</dbReference>
<dbReference type="Pfam" id="PF00117">
    <property type="entry name" value="GATase"/>
    <property type="match status" value="1"/>
</dbReference>
<evidence type="ECO:0000256" key="2">
    <source>
        <dbReference type="ARBA" id="ARBA00022605"/>
    </source>
</evidence>
<dbReference type="PANTHER" id="PTHR21235">
    <property type="entry name" value="IMIDAZOLE GLYCEROL PHOSPHATE SYNTHASE SUBUNIT HISF/H IGP SYNTHASE SUBUNIT HISF/H"/>
    <property type="match status" value="1"/>
</dbReference>
<protein>
    <submittedName>
        <fullName evidence="11">Imidazole glycerol phosphate synthase hisHF</fullName>
    </submittedName>
</protein>
<comment type="catalytic activity">
    <reaction evidence="8">
        <text>L-glutamine + H2O = L-glutamate + NH4(+)</text>
        <dbReference type="Rhea" id="RHEA:15889"/>
        <dbReference type="ChEBI" id="CHEBI:15377"/>
        <dbReference type="ChEBI" id="CHEBI:28938"/>
        <dbReference type="ChEBI" id="CHEBI:29985"/>
        <dbReference type="ChEBI" id="CHEBI:58359"/>
        <dbReference type="EC" id="3.5.1.2"/>
    </reaction>
</comment>
<dbReference type="HAMAP" id="MF_00278">
    <property type="entry name" value="HisH"/>
    <property type="match status" value="1"/>
</dbReference>
<keyword evidence="2 9" id="KW-0028">Amino-acid biosynthesis</keyword>
<keyword evidence="6" id="KW-0456">Lyase</keyword>
<dbReference type="Gene3D" id="3.20.20.70">
    <property type="entry name" value="Aldolase class I"/>
    <property type="match status" value="1"/>
</dbReference>
<dbReference type="GO" id="GO:0000107">
    <property type="term" value="F:imidazoleglycerol-phosphate synthase activity"/>
    <property type="evidence" value="ECO:0007669"/>
    <property type="project" value="EnsemblFungi"/>
</dbReference>
<evidence type="ECO:0000313" key="11">
    <source>
        <dbReference type="EMBL" id="ORY43876.1"/>
    </source>
</evidence>
<dbReference type="SUPFAM" id="SSF52317">
    <property type="entry name" value="Class I glutamine amidotransferase-like"/>
    <property type="match status" value="1"/>
</dbReference>
<dbReference type="Pfam" id="PF00977">
    <property type="entry name" value="His_biosynth"/>
    <property type="match status" value="1"/>
</dbReference>
<evidence type="ECO:0000256" key="3">
    <source>
        <dbReference type="ARBA" id="ARBA00022801"/>
    </source>
</evidence>
<organism evidence="11 12">
    <name type="scientific">Rhizoclosmatium globosum</name>
    <dbReference type="NCBI Taxonomy" id="329046"/>
    <lineage>
        <taxon>Eukaryota</taxon>
        <taxon>Fungi</taxon>
        <taxon>Fungi incertae sedis</taxon>
        <taxon>Chytridiomycota</taxon>
        <taxon>Chytridiomycota incertae sedis</taxon>
        <taxon>Chytridiomycetes</taxon>
        <taxon>Chytridiales</taxon>
        <taxon>Chytriomycetaceae</taxon>
        <taxon>Rhizoclosmatium</taxon>
    </lineage>
</organism>
<dbReference type="STRING" id="329046.A0A1Y2CAA4"/>
<dbReference type="EMBL" id="MCGO01000024">
    <property type="protein sequence ID" value="ORY43876.1"/>
    <property type="molecule type" value="Genomic_DNA"/>
</dbReference>
<dbReference type="OrthoDB" id="10254903at2759"/>
<dbReference type="InterPro" id="IPR029062">
    <property type="entry name" value="Class_I_gatase-like"/>
</dbReference>
<dbReference type="InterPro" id="IPR010139">
    <property type="entry name" value="Imidazole-glycPsynth_HisH"/>
</dbReference>
<dbReference type="CDD" id="cd04731">
    <property type="entry name" value="HisF"/>
    <property type="match status" value="1"/>
</dbReference>
<comment type="pathway">
    <text evidence="1">Amino-acid biosynthesis; L-histidine biosynthesis; L-histidine from 5-phospho-alpha-D-ribose 1-diphosphate: step 5/9.</text>
</comment>
<dbReference type="CDD" id="cd01748">
    <property type="entry name" value="GATase1_IGP_Synthase"/>
    <property type="match status" value="1"/>
</dbReference>
<dbReference type="InterPro" id="IPR013785">
    <property type="entry name" value="Aldolase_TIM"/>
</dbReference>
<dbReference type="GO" id="GO:0016829">
    <property type="term" value="F:lyase activity"/>
    <property type="evidence" value="ECO:0007669"/>
    <property type="project" value="UniProtKB-KW"/>
</dbReference>
<evidence type="ECO:0000313" key="12">
    <source>
        <dbReference type="Proteomes" id="UP000193642"/>
    </source>
</evidence>
<keyword evidence="4" id="KW-0315">Glutamine amidotransferase</keyword>
<comment type="caution">
    <text evidence="11">The sequence shown here is derived from an EMBL/GenBank/DDBJ whole genome shotgun (WGS) entry which is preliminary data.</text>
</comment>
<dbReference type="GO" id="GO:0000105">
    <property type="term" value="P:L-histidine biosynthetic process"/>
    <property type="evidence" value="ECO:0007669"/>
    <property type="project" value="UniProtKB-UniPathway"/>
</dbReference>
<gene>
    <name evidence="11" type="ORF">BCR33DRAFT_753903</name>
</gene>
<comment type="similarity">
    <text evidence="9">Belongs to the HisA/HisF family.</text>
</comment>
<accession>A0A1Y2CAA4</accession>
<comment type="catalytic activity">
    <reaction evidence="7">
        <text>5-[(5-phospho-1-deoxy-D-ribulos-1-ylimino)methylamino]-1-(5-phospho-beta-D-ribosyl)imidazole-4-carboxamide + L-glutamine = D-erythro-1-(imidazol-4-yl)glycerol 3-phosphate + 5-amino-1-(5-phospho-beta-D-ribosyl)imidazole-4-carboxamide + L-glutamate + H(+)</text>
        <dbReference type="Rhea" id="RHEA:24793"/>
        <dbReference type="ChEBI" id="CHEBI:15378"/>
        <dbReference type="ChEBI" id="CHEBI:29985"/>
        <dbReference type="ChEBI" id="CHEBI:58278"/>
        <dbReference type="ChEBI" id="CHEBI:58359"/>
        <dbReference type="ChEBI" id="CHEBI:58475"/>
        <dbReference type="ChEBI" id="CHEBI:58525"/>
        <dbReference type="EC" id="4.3.2.10"/>
    </reaction>
</comment>
<dbReference type="SUPFAM" id="SSF51366">
    <property type="entry name" value="Ribulose-phoshate binding barrel"/>
    <property type="match status" value="1"/>
</dbReference>
<dbReference type="InterPro" id="IPR011060">
    <property type="entry name" value="RibuloseP-bd_barrel"/>
</dbReference>
<keyword evidence="5 9" id="KW-0368">Histidine biosynthesis</keyword>
<sequence>MTKPQVYLLDYGAGNVRSLVNAVNKMGFEITPITQVEDFAKADKIIFPGVGSFGFGVNSLRSKGFEKPLLEYLASGKPFMGICVGMQCLFESSEESVGYGITKFSVDAGAGAKKSVPHMGWNAALTGAPSEYMNHDGDDSRYYFVHSYAAIVPSNTFSATEKEHLLPGGWTCTLTTYHNETFISAIKRGNVFATQFHPEKSGSAGLKLLASFLKADPQVFCQETPATTIPLSFPVPHRLSRRIIACLDVRTNDAGDLVVTKGDQYDVRETSGSGHVRNLGKPVDLSAQYYQAGADEITFLNITSFRGSVLADDAMLEVVKRASERVFVPLTVGGGIRDLTDAQGVVTASALEVAAEYFRSGADKVSIGSDAVYAAEAYYKNGRVCDGTSSIEQISRVYGAQAVVVSVDPKRVYVKNLEEARGHAVCTVKGGRESRDLDVRQLVVACEALGQENMDKDGTNSGFDHGLLNLVKESVGIPVIASSGAGKVEHFTECFKATNVEAALAAGIFHRKEVAISQVKDELSLKGFEARRMDVTFF</sequence>
<feature type="domain" description="Glutamine amidotransferase" evidence="10">
    <location>
        <begin position="8"/>
        <end position="212"/>
    </location>
</feature>
<dbReference type="GO" id="GO:0004359">
    <property type="term" value="F:glutaminase activity"/>
    <property type="evidence" value="ECO:0007669"/>
    <property type="project" value="UniProtKB-EC"/>
</dbReference>
<reference evidence="11 12" key="1">
    <citation type="submission" date="2016-07" db="EMBL/GenBank/DDBJ databases">
        <title>Pervasive Adenine N6-methylation of Active Genes in Fungi.</title>
        <authorList>
            <consortium name="DOE Joint Genome Institute"/>
            <person name="Mondo S.J."/>
            <person name="Dannebaum R.O."/>
            <person name="Kuo R.C."/>
            <person name="Labutti K."/>
            <person name="Haridas S."/>
            <person name="Kuo A."/>
            <person name="Salamov A."/>
            <person name="Ahrendt S.R."/>
            <person name="Lipzen A."/>
            <person name="Sullivan W."/>
            <person name="Andreopoulos W.B."/>
            <person name="Clum A."/>
            <person name="Lindquist E."/>
            <person name="Daum C."/>
            <person name="Ramamoorthy G.K."/>
            <person name="Gryganskyi A."/>
            <person name="Culley D."/>
            <person name="Magnuson J.K."/>
            <person name="James T.Y."/>
            <person name="O'Malley M.A."/>
            <person name="Stajich J.E."/>
            <person name="Spatafora J.W."/>
            <person name="Visel A."/>
            <person name="Grigoriev I.V."/>
        </authorList>
    </citation>
    <scope>NUCLEOTIDE SEQUENCE [LARGE SCALE GENOMIC DNA]</scope>
    <source>
        <strain evidence="11 12">JEL800</strain>
    </source>
</reference>
<evidence type="ECO:0000256" key="9">
    <source>
        <dbReference type="RuleBase" id="RU003657"/>
    </source>
</evidence>
<evidence type="ECO:0000256" key="6">
    <source>
        <dbReference type="ARBA" id="ARBA00023239"/>
    </source>
</evidence>
<dbReference type="Gene3D" id="3.40.50.880">
    <property type="match status" value="1"/>
</dbReference>
<proteinExistence type="inferred from homology"/>
<dbReference type="AlphaFoldDB" id="A0A1Y2CAA4"/>